<dbReference type="PANTHER" id="PTHR43099:SF5">
    <property type="entry name" value="HLYC_CORC FAMILY TRANSPORTER"/>
    <property type="match status" value="1"/>
</dbReference>
<evidence type="ECO:0000256" key="3">
    <source>
        <dbReference type="ARBA" id="ARBA00022692"/>
    </source>
</evidence>
<protein>
    <submittedName>
        <fullName evidence="11">Unannotated protein</fullName>
    </submittedName>
</protein>
<dbReference type="InterPro" id="IPR036318">
    <property type="entry name" value="FAD-bd_PCMH-like_sf"/>
</dbReference>
<dbReference type="InterPro" id="IPR005170">
    <property type="entry name" value="Transptr-assoc_dom"/>
</dbReference>
<dbReference type="Pfam" id="PF03471">
    <property type="entry name" value="CorC_HlyC"/>
    <property type="match status" value="1"/>
</dbReference>
<sequence length="430" mass="47176">MGDLLPIFGIIFAILSFSSLFVAAEAALISLRDSQITRLVENKGRRGQRLGKLVKNPNRFLAAGQVGVTLAGFLSAAFGEKRIGPIVTPKLEELGLPTATAETVSFIATTMVVAYVALVFAELAPKRLAIQHAERYALFLAGFIDVTARIFAPFIFLLSHSSDLVVRILGGDPKAGKEQISGEELRGMVAAHEELTKTERDLIDDVFEAGERALREVMIPRTEVAFLDGELPTFKAAKIVSDKPHSRYPVMGDSQDDVLGFVHVRDLMDPEVSQRSIRVRDLTREIIRLPGSRQVIPALTDMRRANAHMAIVVDEYGGTAGIVTMEDLVEELIGDIRDEYDTDESEGVIPLGRDMVVDGLLNLTDFEDETTVVLPEGPYETVGGFVAAELGRIPIIGDDVSVDEVRLFVVEMDGRRVSRVRVMRSERSNS</sequence>
<keyword evidence="7 8" id="KW-0472">Membrane</keyword>
<dbReference type="SUPFAM" id="SSF54631">
    <property type="entry name" value="CBS-domain pair"/>
    <property type="match status" value="1"/>
</dbReference>
<name>A0A6J5Z6X2_9ZZZZ</name>
<dbReference type="InterPro" id="IPR044751">
    <property type="entry name" value="Ion_transp-like_CBS"/>
</dbReference>
<feature type="transmembrane region" description="Helical" evidence="8">
    <location>
        <begin position="136"/>
        <end position="158"/>
    </location>
</feature>
<keyword evidence="4" id="KW-0677">Repeat</keyword>
<dbReference type="PANTHER" id="PTHR43099">
    <property type="entry name" value="UPF0053 PROTEIN YRKA"/>
    <property type="match status" value="1"/>
</dbReference>
<evidence type="ECO:0000256" key="6">
    <source>
        <dbReference type="ARBA" id="ARBA00023122"/>
    </source>
</evidence>
<keyword evidence="3 8" id="KW-0812">Transmembrane</keyword>
<gene>
    <name evidence="11" type="ORF">UFOPK3770_00588</name>
</gene>
<feature type="domain" description="CBS" evidence="9">
    <location>
        <begin position="282"/>
        <end position="339"/>
    </location>
</feature>
<dbReference type="SUPFAM" id="SSF56176">
    <property type="entry name" value="FAD-binding/transporter-associated domain-like"/>
    <property type="match status" value="1"/>
</dbReference>
<dbReference type="InterPro" id="IPR000644">
    <property type="entry name" value="CBS_dom"/>
</dbReference>
<dbReference type="InterPro" id="IPR002550">
    <property type="entry name" value="CNNM"/>
</dbReference>
<evidence type="ECO:0000259" key="10">
    <source>
        <dbReference type="PROSITE" id="PS51846"/>
    </source>
</evidence>
<feature type="transmembrane region" description="Helical" evidence="8">
    <location>
        <begin position="6"/>
        <end position="29"/>
    </location>
</feature>
<accession>A0A6J5Z6X2</accession>
<evidence type="ECO:0000256" key="4">
    <source>
        <dbReference type="ARBA" id="ARBA00022737"/>
    </source>
</evidence>
<keyword evidence="2" id="KW-1003">Cell membrane</keyword>
<dbReference type="FunFam" id="3.10.580.10:FF:000002">
    <property type="entry name" value="Magnesium/cobalt efflux protein CorC"/>
    <property type="match status" value="1"/>
</dbReference>
<dbReference type="GO" id="GO:0005886">
    <property type="term" value="C:plasma membrane"/>
    <property type="evidence" value="ECO:0007669"/>
    <property type="project" value="UniProtKB-SubCell"/>
</dbReference>
<dbReference type="Gene3D" id="3.30.465.10">
    <property type="match status" value="1"/>
</dbReference>
<evidence type="ECO:0000313" key="11">
    <source>
        <dbReference type="EMBL" id="CAB4336249.1"/>
    </source>
</evidence>
<organism evidence="11">
    <name type="scientific">freshwater metagenome</name>
    <dbReference type="NCBI Taxonomy" id="449393"/>
    <lineage>
        <taxon>unclassified sequences</taxon>
        <taxon>metagenomes</taxon>
        <taxon>ecological metagenomes</taxon>
    </lineage>
</organism>
<dbReference type="AlphaFoldDB" id="A0A6J5Z6X2"/>
<evidence type="ECO:0000256" key="1">
    <source>
        <dbReference type="ARBA" id="ARBA00004651"/>
    </source>
</evidence>
<comment type="subcellular location">
    <subcellularLocation>
        <location evidence="1">Cell membrane</location>
        <topology evidence="1">Multi-pass membrane protein</topology>
    </subcellularLocation>
</comment>
<evidence type="ECO:0000256" key="2">
    <source>
        <dbReference type="ARBA" id="ARBA00022475"/>
    </source>
</evidence>
<dbReference type="Pfam" id="PF01595">
    <property type="entry name" value="CNNM"/>
    <property type="match status" value="1"/>
</dbReference>
<evidence type="ECO:0000256" key="7">
    <source>
        <dbReference type="ARBA" id="ARBA00023136"/>
    </source>
</evidence>
<dbReference type="InterPro" id="IPR051676">
    <property type="entry name" value="UPF0053_domain"/>
</dbReference>
<feature type="domain" description="CBS" evidence="9">
    <location>
        <begin position="218"/>
        <end position="277"/>
    </location>
</feature>
<reference evidence="11" key="1">
    <citation type="submission" date="2020-05" db="EMBL/GenBank/DDBJ databases">
        <authorList>
            <person name="Chiriac C."/>
            <person name="Salcher M."/>
            <person name="Ghai R."/>
            <person name="Kavagutti S V."/>
        </authorList>
    </citation>
    <scope>NUCLEOTIDE SEQUENCE</scope>
</reference>
<evidence type="ECO:0000256" key="8">
    <source>
        <dbReference type="SAM" id="Phobius"/>
    </source>
</evidence>
<keyword evidence="6" id="KW-0129">CBS domain</keyword>
<dbReference type="InterPro" id="IPR046342">
    <property type="entry name" value="CBS_dom_sf"/>
</dbReference>
<dbReference type="CDD" id="cd04590">
    <property type="entry name" value="CBS_pair_CorC_HlyC_assoc"/>
    <property type="match status" value="1"/>
</dbReference>
<feature type="transmembrane region" description="Helical" evidence="8">
    <location>
        <begin position="99"/>
        <end position="124"/>
    </location>
</feature>
<dbReference type="SMART" id="SM01091">
    <property type="entry name" value="CorC_HlyC"/>
    <property type="match status" value="1"/>
</dbReference>
<proteinExistence type="predicted"/>
<dbReference type="Gene3D" id="3.10.580.10">
    <property type="entry name" value="CBS-domain"/>
    <property type="match status" value="1"/>
</dbReference>
<dbReference type="EMBL" id="CAESAJ010000047">
    <property type="protein sequence ID" value="CAB4336249.1"/>
    <property type="molecule type" value="Genomic_DNA"/>
</dbReference>
<dbReference type="PROSITE" id="PS51846">
    <property type="entry name" value="CNNM"/>
    <property type="match status" value="1"/>
</dbReference>
<dbReference type="PROSITE" id="PS51371">
    <property type="entry name" value="CBS"/>
    <property type="match status" value="2"/>
</dbReference>
<evidence type="ECO:0000256" key="5">
    <source>
        <dbReference type="ARBA" id="ARBA00022989"/>
    </source>
</evidence>
<dbReference type="GO" id="GO:0050660">
    <property type="term" value="F:flavin adenine dinucleotide binding"/>
    <property type="evidence" value="ECO:0007669"/>
    <property type="project" value="InterPro"/>
</dbReference>
<evidence type="ECO:0000259" key="9">
    <source>
        <dbReference type="PROSITE" id="PS51371"/>
    </source>
</evidence>
<feature type="domain" description="CNNM transmembrane" evidence="10">
    <location>
        <begin position="1"/>
        <end position="202"/>
    </location>
</feature>
<dbReference type="Pfam" id="PF00571">
    <property type="entry name" value="CBS"/>
    <property type="match status" value="2"/>
</dbReference>
<keyword evidence="5 8" id="KW-1133">Transmembrane helix</keyword>
<dbReference type="InterPro" id="IPR016169">
    <property type="entry name" value="FAD-bd_PCMH_sub2"/>
</dbReference>